<keyword evidence="6" id="KW-1185">Reference proteome</keyword>
<dbReference type="Pfam" id="PF01008">
    <property type="entry name" value="IF-2B"/>
    <property type="match status" value="1"/>
</dbReference>
<dbReference type="OrthoDB" id="2461at2759"/>
<dbReference type="EMBL" id="MUJZ01011758">
    <property type="protein sequence ID" value="OTF81786.1"/>
    <property type="molecule type" value="Genomic_DNA"/>
</dbReference>
<dbReference type="SUPFAM" id="SSF100950">
    <property type="entry name" value="NagB/RpiA/CoA transferase-like"/>
    <property type="match status" value="1"/>
</dbReference>
<dbReference type="InterPro" id="IPR042529">
    <property type="entry name" value="IF_2B-like_C"/>
</dbReference>
<evidence type="ECO:0000313" key="6">
    <source>
        <dbReference type="Proteomes" id="UP000194236"/>
    </source>
</evidence>
<dbReference type="Gene3D" id="3.40.50.10470">
    <property type="entry name" value="Translation initiation factor eif-2b, domain 2"/>
    <property type="match status" value="1"/>
</dbReference>
<dbReference type="PANTHER" id="PTHR43475:SF1">
    <property type="entry name" value="METHYLTHIORIBOSE-1-PHOSPHATE ISOMERASE"/>
    <property type="match status" value="1"/>
</dbReference>
<dbReference type="NCBIfam" id="NF004326">
    <property type="entry name" value="PRK05720.1"/>
    <property type="match status" value="1"/>
</dbReference>
<gene>
    <name evidence="5" type="ORF">BLA29_011261</name>
</gene>
<dbReference type="GO" id="GO:0019509">
    <property type="term" value="P:L-methionine salvage from methylthioadenosine"/>
    <property type="evidence" value="ECO:0007669"/>
    <property type="project" value="TreeGrafter"/>
</dbReference>
<dbReference type="GO" id="GO:0046523">
    <property type="term" value="F:S-methyl-5-thioribose-1-phosphate isomerase activity"/>
    <property type="evidence" value="ECO:0007669"/>
    <property type="project" value="TreeGrafter"/>
</dbReference>
<dbReference type="InterPro" id="IPR000649">
    <property type="entry name" value="IF-2B-related"/>
</dbReference>
<organism evidence="5 6">
    <name type="scientific">Euroglyphus maynei</name>
    <name type="common">Mayne's house dust mite</name>
    <dbReference type="NCBI Taxonomy" id="6958"/>
    <lineage>
        <taxon>Eukaryota</taxon>
        <taxon>Metazoa</taxon>
        <taxon>Ecdysozoa</taxon>
        <taxon>Arthropoda</taxon>
        <taxon>Chelicerata</taxon>
        <taxon>Arachnida</taxon>
        <taxon>Acari</taxon>
        <taxon>Acariformes</taxon>
        <taxon>Sarcoptiformes</taxon>
        <taxon>Astigmata</taxon>
        <taxon>Psoroptidia</taxon>
        <taxon>Analgoidea</taxon>
        <taxon>Pyroglyphidae</taxon>
        <taxon>Pyroglyphinae</taxon>
        <taxon>Euroglyphus</taxon>
    </lineage>
</organism>
<feature type="non-terminal residue" evidence="5">
    <location>
        <position position="216"/>
    </location>
</feature>
<evidence type="ECO:0000256" key="2">
    <source>
        <dbReference type="ARBA" id="ARBA00022605"/>
    </source>
</evidence>
<proteinExistence type="inferred from homology"/>
<dbReference type="PANTHER" id="PTHR43475">
    <property type="entry name" value="METHYLTHIORIBOSE-1-PHOSPHATE ISOMERASE"/>
    <property type="match status" value="1"/>
</dbReference>
<dbReference type="NCBIfam" id="TIGR00524">
    <property type="entry name" value="eIF-2B_rel"/>
    <property type="match status" value="1"/>
</dbReference>
<name>A0A1Y3BQA1_EURMA</name>
<feature type="non-terminal residue" evidence="5">
    <location>
        <position position="1"/>
    </location>
</feature>
<keyword evidence="2" id="KW-0028">Amino-acid biosynthesis</keyword>
<comment type="caution">
    <text evidence="5">The sequence shown here is derived from an EMBL/GenBank/DDBJ whole genome shotgun (WGS) entry which is preliminary data.</text>
</comment>
<dbReference type="InterPro" id="IPR011559">
    <property type="entry name" value="Initiation_fac_2B_a/b/d"/>
</dbReference>
<evidence type="ECO:0000256" key="1">
    <source>
        <dbReference type="ARBA" id="ARBA00007251"/>
    </source>
</evidence>
<dbReference type="InterPro" id="IPR037171">
    <property type="entry name" value="NagB/RpiA_transferase-like"/>
</dbReference>
<keyword evidence="3 5" id="KW-0413">Isomerase</keyword>
<protein>
    <submittedName>
        <fullName evidence="5">Methylthioribose-1-phosphate isomerase-like protein</fullName>
    </submittedName>
</protein>
<dbReference type="AlphaFoldDB" id="A0A1Y3BQA1"/>
<accession>A0A1Y3BQA1</accession>
<evidence type="ECO:0000313" key="5">
    <source>
        <dbReference type="EMBL" id="OTF81786.1"/>
    </source>
</evidence>
<comment type="similarity">
    <text evidence="1 4">Belongs to the eIF-2B alpha/beta/delta subunits family.</text>
</comment>
<evidence type="ECO:0000256" key="3">
    <source>
        <dbReference type="ARBA" id="ARBA00023235"/>
    </source>
</evidence>
<dbReference type="InterPro" id="IPR027363">
    <property type="entry name" value="M1Pi_N"/>
</dbReference>
<dbReference type="InterPro" id="IPR005251">
    <property type="entry name" value="IF-M1Pi"/>
</dbReference>
<dbReference type="NCBIfam" id="TIGR00512">
    <property type="entry name" value="salvage_mtnA"/>
    <property type="match status" value="1"/>
</dbReference>
<dbReference type="Gene3D" id="1.20.120.420">
    <property type="entry name" value="translation initiation factor eif-2b, domain 1"/>
    <property type="match status" value="1"/>
</dbReference>
<dbReference type="FunFam" id="3.40.50.10470:FF:000006">
    <property type="entry name" value="Methylthioribose-1-phosphate isomerase"/>
    <property type="match status" value="1"/>
</dbReference>
<evidence type="ECO:0000256" key="4">
    <source>
        <dbReference type="RuleBase" id="RU003814"/>
    </source>
</evidence>
<sequence length="216" mass="24130">QKAEYLCKSRPTAVNIRKEFDELLNFIQQQQQQNLSFDLLIDSIRKYCHGIMEKDRMINRKIGEYGCEHIRKNSNEKSRFNVLTHCNTGSLATAGYGTALGVIRQLHAKGLLERAYCTETRPYNQGSRLTAWELLTDNIPSTLICDNMVASLMASTKIDAIIVGADRVVANGDTANKIGTFQIAILAKYFSIPFYVASPMSTIDSSINDGSKIPIE</sequence>
<reference evidence="5 6" key="1">
    <citation type="submission" date="2017-03" db="EMBL/GenBank/DDBJ databases">
        <title>Genome Survey of Euroglyphus maynei.</title>
        <authorList>
            <person name="Arlian L.G."/>
            <person name="Morgan M.S."/>
            <person name="Rider S.D."/>
        </authorList>
    </citation>
    <scope>NUCLEOTIDE SEQUENCE [LARGE SCALE GENOMIC DNA]</scope>
    <source>
        <strain evidence="5">Arlian Lab</strain>
        <tissue evidence="5">Whole body</tissue>
    </source>
</reference>
<dbReference type="Proteomes" id="UP000194236">
    <property type="component" value="Unassembled WGS sequence"/>
</dbReference>